<dbReference type="SUPFAM" id="SSF89360">
    <property type="entry name" value="HesB-like domain"/>
    <property type="match status" value="1"/>
</dbReference>
<dbReference type="GeneID" id="93476956"/>
<dbReference type="RefSeq" id="WP_076327548.1">
    <property type="nucleotide sequence ID" value="NZ_BIMJ01000027.1"/>
</dbReference>
<organism evidence="1 2">
    <name type="scientific">Paenibacillus amylolyticus</name>
    <dbReference type="NCBI Taxonomy" id="1451"/>
    <lineage>
        <taxon>Bacteria</taxon>
        <taxon>Bacillati</taxon>
        <taxon>Bacillota</taxon>
        <taxon>Bacilli</taxon>
        <taxon>Bacillales</taxon>
        <taxon>Paenibacillaceae</taxon>
        <taxon>Paenibacillus</taxon>
    </lineage>
</organism>
<protein>
    <submittedName>
        <fullName evidence="1">Fe-S cluster assembly protein HesB</fullName>
    </submittedName>
</protein>
<evidence type="ECO:0000313" key="1">
    <source>
        <dbReference type="EMBL" id="WWP17986.1"/>
    </source>
</evidence>
<accession>A0ABD8AK58</accession>
<reference evidence="1 2" key="1">
    <citation type="submission" date="2024-02" db="EMBL/GenBank/DDBJ databases">
        <title>Complete sequences of two Paenibacillus sp. strains and one Lysinibacillus strain isolated from the environment on STAA medium highlight biotechnological potential.</title>
        <authorList>
            <person name="Attere S.A."/>
            <person name="Piche L.C."/>
            <person name="Intertaglia L."/>
            <person name="Lami R."/>
            <person name="Charette S.J."/>
            <person name="Vincent A.T."/>
        </authorList>
    </citation>
    <scope>NUCLEOTIDE SEQUENCE [LARGE SCALE GENOMIC DNA]</scope>
    <source>
        <strain evidence="1 2">Y5S-7</strain>
    </source>
</reference>
<dbReference type="Proteomes" id="UP001364764">
    <property type="component" value="Chromosome"/>
</dbReference>
<evidence type="ECO:0000313" key="2">
    <source>
        <dbReference type="Proteomes" id="UP001364764"/>
    </source>
</evidence>
<dbReference type="EMBL" id="CP145892">
    <property type="protein sequence ID" value="WWP17986.1"/>
    <property type="molecule type" value="Genomic_DNA"/>
</dbReference>
<sequence>MISFVISDQAIDSFKNEWELEEDQYVRIYAKYVGGGSDAFTIGINASATPVDPALVQSIGGFHFFVEKTDAWILEDELLQIDCNEDGIFSSKISY</sequence>
<gene>
    <name evidence="1" type="ORF">V6668_15785</name>
</gene>
<proteinExistence type="predicted"/>
<dbReference type="AlphaFoldDB" id="A0ABD8AK58"/>
<name>A0ABD8AK58_PAEAM</name>
<dbReference type="InterPro" id="IPR035903">
    <property type="entry name" value="HesB-like_dom_sf"/>
</dbReference>